<evidence type="ECO:0000259" key="2">
    <source>
        <dbReference type="Pfam" id="PF06985"/>
    </source>
</evidence>
<dbReference type="EMBL" id="JASWJB010000073">
    <property type="protein sequence ID" value="KAK2601641.1"/>
    <property type="molecule type" value="Genomic_DNA"/>
</dbReference>
<comment type="caution">
    <text evidence="3">The sequence shown here is derived from an EMBL/GenBank/DDBJ whole genome shotgun (WGS) entry which is preliminary data.</text>
</comment>
<feature type="region of interest" description="Disordered" evidence="1">
    <location>
        <begin position="628"/>
        <end position="658"/>
    </location>
</feature>
<evidence type="ECO:0000313" key="4">
    <source>
        <dbReference type="Proteomes" id="UP001251528"/>
    </source>
</evidence>
<dbReference type="InterPro" id="IPR010730">
    <property type="entry name" value="HET"/>
</dbReference>
<dbReference type="Pfam" id="PF06985">
    <property type="entry name" value="HET"/>
    <property type="match status" value="1"/>
</dbReference>
<reference evidence="3" key="1">
    <citation type="submission" date="2023-06" db="EMBL/GenBank/DDBJ databases">
        <title>Conoideocrella luteorostrata (Hypocreales: Clavicipitaceae), a potential biocontrol fungus for elongate hemlock scale in United States Christmas tree production areas.</title>
        <authorList>
            <person name="Barrett H."/>
            <person name="Lovett B."/>
            <person name="Macias A.M."/>
            <person name="Stajich J.E."/>
            <person name="Kasson M.T."/>
        </authorList>
    </citation>
    <scope>NUCLEOTIDE SEQUENCE</scope>
    <source>
        <strain evidence="3">ARSEF 14590</strain>
    </source>
</reference>
<protein>
    <recommendedName>
        <fullName evidence="2">Heterokaryon incompatibility domain-containing protein</fullName>
    </recommendedName>
</protein>
<dbReference type="PANTHER" id="PTHR10622">
    <property type="entry name" value="HET DOMAIN-CONTAINING PROTEIN"/>
    <property type="match status" value="1"/>
</dbReference>
<feature type="compositionally biased region" description="Basic residues" evidence="1">
    <location>
        <begin position="629"/>
        <end position="638"/>
    </location>
</feature>
<proteinExistence type="predicted"/>
<dbReference type="PANTHER" id="PTHR10622:SF12">
    <property type="entry name" value="HET DOMAIN-CONTAINING PROTEIN"/>
    <property type="match status" value="1"/>
</dbReference>
<evidence type="ECO:0000313" key="3">
    <source>
        <dbReference type="EMBL" id="KAK2601641.1"/>
    </source>
</evidence>
<evidence type="ECO:0000256" key="1">
    <source>
        <dbReference type="SAM" id="MobiDB-lite"/>
    </source>
</evidence>
<feature type="domain" description="Heterokaryon incompatibility" evidence="2">
    <location>
        <begin position="101"/>
        <end position="193"/>
    </location>
</feature>
<keyword evidence="4" id="KW-1185">Reference proteome</keyword>
<dbReference type="AlphaFoldDB" id="A0AAJ0CTK4"/>
<gene>
    <name evidence="3" type="ORF">QQS21_004791</name>
</gene>
<dbReference type="Proteomes" id="UP001251528">
    <property type="component" value="Unassembled WGS sequence"/>
</dbReference>
<sequence length="658" mass="74404">MSLPVGESSLLHLCHTCGRCLVTKECTTGSHQNGPDQVRLTVEEQPQPQCSSTSSACPEAVCAATEQSGPRFLRPPTIRTMRLINVESMQLEDFIGDVPQYAILSHTWADDEVTLHDVAHLGDDAKAQKKGFVKIRKACQFARAAGLKYAWVDTCCIDKKNLVELSEAINSMFHWYRKSVVCYAWLADLPASSSPDSKAFKACRWFTRGWTLQELIAPRNVEFYDGEWNFRGTKSSLTHTLADITGITEDVLESPESMYTLPVARRMSWVSERQTTRIEDMAYCLLGIFDVGMPLLYGEGERSFLRLQEEISKSVNDLSIFGWRKSSPDQKCYGVFATSPADFRGSGNIDLGSTTMFMPEFMVVNKGLRIHTSLYHGPQQAYLLKLQCVERIGEERKQIGIWIKPHGGGQYSRVRASEFGIESPAYTSNMHLIFLFRYISPARSHELEGSHSNALMIRKGMNSKTEVTDEDFPFEITMWLPQDEWDSQRGMFMNDGAAEFAAYGYFNWRQDVEPTDDMHKGNSFMLILGKLADEEEPFVSLASFEDTSKNLTTYMGDAKKMVAAARMFPQDRMVLMRDIWRNVAKAVFVMLEKTRIDGQEVYCIDLEYGDAPPETKVDNTLIPEATRQAARKAARRAARTNSQREEPVTYGTGSLFDE</sequence>
<accession>A0AAJ0CTK4</accession>
<name>A0AAJ0CTK4_9HYPO</name>
<organism evidence="3 4">
    <name type="scientific">Conoideocrella luteorostrata</name>
    <dbReference type="NCBI Taxonomy" id="1105319"/>
    <lineage>
        <taxon>Eukaryota</taxon>
        <taxon>Fungi</taxon>
        <taxon>Dikarya</taxon>
        <taxon>Ascomycota</taxon>
        <taxon>Pezizomycotina</taxon>
        <taxon>Sordariomycetes</taxon>
        <taxon>Hypocreomycetidae</taxon>
        <taxon>Hypocreales</taxon>
        <taxon>Clavicipitaceae</taxon>
        <taxon>Conoideocrella</taxon>
    </lineage>
</organism>